<reference evidence="1" key="1">
    <citation type="submission" date="2020-05" db="EMBL/GenBank/DDBJ databases">
        <authorList>
            <person name="Chiriac C."/>
            <person name="Salcher M."/>
            <person name="Ghai R."/>
            <person name="Kavagutti S V."/>
        </authorList>
    </citation>
    <scope>NUCLEOTIDE SEQUENCE</scope>
</reference>
<organism evidence="1">
    <name type="scientific">freshwater metagenome</name>
    <dbReference type="NCBI Taxonomy" id="449393"/>
    <lineage>
        <taxon>unclassified sequences</taxon>
        <taxon>metagenomes</taxon>
        <taxon>ecological metagenomes</taxon>
    </lineage>
</organism>
<evidence type="ECO:0000313" key="1">
    <source>
        <dbReference type="EMBL" id="CAB4638654.1"/>
    </source>
</evidence>
<dbReference type="Gene3D" id="2.130.10.10">
    <property type="entry name" value="YVTN repeat-like/Quinoprotein amine dehydrogenase"/>
    <property type="match status" value="1"/>
</dbReference>
<dbReference type="InterPro" id="IPR015943">
    <property type="entry name" value="WD40/YVTN_repeat-like_dom_sf"/>
</dbReference>
<name>A0A6J6JQT6_9ZZZZ</name>
<proteinExistence type="predicted"/>
<dbReference type="SUPFAM" id="SSF110296">
    <property type="entry name" value="Oligoxyloglucan reducing end-specific cellobiohydrolase"/>
    <property type="match status" value="1"/>
</dbReference>
<sequence length="281" mass="27500">MLGVYAAGSAVYAATFDGLSISTNGGATFTNKTTVDGLGNNVAHGVYAAGSTVYAATDGGLSISADGGATFANKTTADGLGNNVVRGVYAAGSTVYAATNGGLSISADGGATFANKTTADGLGNNVVRGVYAAGSTVHAATNGGLSNSADCPSSATASSASSGTPGIFLAVNPALVGTSVTGAPIYCGAEGIQPNSAYTLSVQSVTNSALTRTVLDRGTVNSQGNLDERVWLGALNPGSYKIVMTGIHASGSQLVLTNYITVDATGSIGSVSAESQQPFLN</sequence>
<dbReference type="AlphaFoldDB" id="A0A6J6JQT6"/>
<protein>
    <submittedName>
        <fullName evidence="1">Unannotated protein</fullName>
    </submittedName>
</protein>
<gene>
    <name evidence="1" type="ORF">UFOPK2158_00381</name>
</gene>
<accession>A0A6J6JQT6</accession>
<dbReference type="EMBL" id="CAEZVY010000026">
    <property type="protein sequence ID" value="CAB4638654.1"/>
    <property type="molecule type" value="Genomic_DNA"/>
</dbReference>